<accession>A0ABT2I121</accession>
<protein>
    <submittedName>
        <fullName evidence="2">Uncharacterized protein</fullName>
    </submittedName>
</protein>
<name>A0ABT2I121_9SPHN</name>
<dbReference type="Proteomes" id="UP001165583">
    <property type="component" value="Unassembled WGS sequence"/>
</dbReference>
<comment type="caution">
    <text evidence="2">The sequence shown here is derived from an EMBL/GenBank/DDBJ whole genome shotgun (WGS) entry which is preliminary data.</text>
</comment>
<evidence type="ECO:0000256" key="1">
    <source>
        <dbReference type="SAM" id="Phobius"/>
    </source>
</evidence>
<organism evidence="2 3">
    <name type="scientific">Novosphingobium mangrovi</name>
    <name type="common">ex Huang et al. 2023</name>
    <dbReference type="NCBI Taxonomy" id="2976432"/>
    <lineage>
        <taxon>Bacteria</taxon>
        <taxon>Pseudomonadati</taxon>
        <taxon>Pseudomonadota</taxon>
        <taxon>Alphaproteobacteria</taxon>
        <taxon>Sphingomonadales</taxon>
        <taxon>Sphingomonadaceae</taxon>
        <taxon>Novosphingobium</taxon>
    </lineage>
</organism>
<dbReference type="RefSeq" id="WP_260043657.1">
    <property type="nucleotide sequence ID" value="NZ_JANZXA010000001.1"/>
</dbReference>
<keyword evidence="1" id="KW-1133">Transmembrane helix</keyword>
<keyword evidence="3" id="KW-1185">Reference proteome</keyword>
<evidence type="ECO:0000313" key="2">
    <source>
        <dbReference type="EMBL" id="MCT2398496.1"/>
    </source>
</evidence>
<reference evidence="2" key="1">
    <citation type="submission" date="2022-09" db="EMBL/GenBank/DDBJ databases">
        <title>Novosphingobium sp. Nov., a polycyclic aromatic hydrocarbon-degrading bacterium isolated form mangrove sediments in HongKong.</title>
        <authorList>
            <person name="Hu Z."/>
        </authorList>
    </citation>
    <scope>NUCLEOTIDE SEQUENCE</scope>
    <source>
        <strain evidence="2">HK4-1</strain>
    </source>
</reference>
<keyword evidence="1" id="KW-0472">Membrane</keyword>
<gene>
    <name evidence="2" type="ORF">NZK81_02940</name>
</gene>
<sequence>MHEDPRQLQARWDAEGMEREDAIAMAMLDLGTSLGWSVLRLLMAVLAVLAPVVAAAVVVRIFA</sequence>
<proteinExistence type="predicted"/>
<dbReference type="EMBL" id="JANZXA010000001">
    <property type="protein sequence ID" value="MCT2398496.1"/>
    <property type="molecule type" value="Genomic_DNA"/>
</dbReference>
<feature type="transmembrane region" description="Helical" evidence="1">
    <location>
        <begin position="38"/>
        <end position="62"/>
    </location>
</feature>
<keyword evidence="1" id="KW-0812">Transmembrane</keyword>
<evidence type="ECO:0000313" key="3">
    <source>
        <dbReference type="Proteomes" id="UP001165583"/>
    </source>
</evidence>